<dbReference type="EMBL" id="LR130759">
    <property type="protein sequence ID" value="VDM89417.1"/>
    <property type="molecule type" value="Genomic_DNA"/>
</dbReference>
<dbReference type="InterPro" id="IPR015424">
    <property type="entry name" value="PyrdxlP-dep_Trfase"/>
</dbReference>
<accession>A0A447GFZ4</accession>
<dbReference type="RefSeq" id="WP_158017295.1">
    <property type="nucleotide sequence ID" value="NZ_CBCSKE010000002.1"/>
</dbReference>
<dbReference type="InterPro" id="IPR004839">
    <property type="entry name" value="Aminotransferase_I/II_large"/>
</dbReference>
<keyword evidence="2" id="KW-0663">Pyridoxal phosphate</keyword>
<dbReference type="PANTHER" id="PTHR42885:SF1">
    <property type="entry name" value="THREONINE-PHOSPHATE DECARBOXYLASE"/>
    <property type="match status" value="1"/>
</dbReference>
<dbReference type="Gene3D" id="3.40.640.10">
    <property type="entry name" value="Type I PLP-dependent aspartate aminotransferase-like (Major domain)"/>
    <property type="match status" value="1"/>
</dbReference>
<sequence>MAGLYRSSLAAARYHGDQAAAPGMLDFAVNVRHPRPPQWLIELLAARLPDLARYPSLDEVHRAQDVVAHRHRRTRAQVVPLSGATEGFALLSNLRPQRAAIVAPSFTEPGVALSTAGVPVHHVVLEPPFHLDASAVPDDADLVVVGNPTNPTSVLHTREQLLALRRPGRVLVVDEAFADSVPGESESLAGDSLPDVLVLRSLTKTWSLAGLRVGYALGAPDVLAQLTTQRAHWPVGTLQLAAIAACCGPEAVAEAAADAVRLSAVRAEMVAGLESVGATVVDGCAPFVLFALPDADRIRKELQYKGIAVRRCDTFVGLDGRYLRVAVRSEWPQLVEAICGTADRAAGTGRCR</sequence>
<evidence type="ECO:0000256" key="1">
    <source>
        <dbReference type="ARBA" id="ARBA00001933"/>
    </source>
</evidence>
<evidence type="ECO:0000313" key="6">
    <source>
        <dbReference type="Proteomes" id="UP000269998"/>
    </source>
</evidence>
<feature type="domain" description="Aminotransferase class I/classII large" evidence="4">
    <location>
        <begin position="40"/>
        <end position="329"/>
    </location>
</feature>
<dbReference type="InterPro" id="IPR004838">
    <property type="entry name" value="NHTrfase_class1_PyrdxlP-BS"/>
</dbReference>
<evidence type="ECO:0000256" key="2">
    <source>
        <dbReference type="ARBA" id="ARBA00022898"/>
    </source>
</evidence>
<keyword evidence="3" id="KW-0808">Transferase</keyword>
<keyword evidence="3" id="KW-0032">Aminotransferase</keyword>
<evidence type="ECO:0000313" key="5">
    <source>
        <dbReference type="EMBL" id="VDM89417.1"/>
    </source>
</evidence>
<dbReference type="Proteomes" id="UP000269998">
    <property type="component" value="Chromosome"/>
</dbReference>
<dbReference type="GO" id="GO:0016829">
    <property type="term" value="F:lyase activity"/>
    <property type="evidence" value="ECO:0007669"/>
    <property type="project" value="UniProtKB-KW"/>
</dbReference>
<dbReference type="GO" id="GO:0008483">
    <property type="term" value="F:transaminase activity"/>
    <property type="evidence" value="ECO:0007669"/>
    <property type="project" value="UniProtKB-KW"/>
</dbReference>
<organism evidence="5 6">
    <name type="scientific">Mycobacterium basiliense</name>
    <dbReference type="NCBI Taxonomy" id="2094119"/>
    <lineage>
        <taxon>Bacteria</taxon>
        <taxon>Bacillati</taxon>
        <taxon>Actinomycetota</taxon>
        <taxon>Actinomycetes</taxon>
        <taxon>Mycobacteriales</taxon>
        <taxon>Mycobacteriaceae</taxon>
        <taxon>Mycobacterium</taxon>
    </lineage>
</organism>
<dbReference type="SUPFAM" id="SSF53383">
    <property type="entry name" value="PLP-dependent transferases"/>
    <property type="match status" value="1"/>
</dbReference>
<dbReference type="Pfam" id="PF00155">
    <property type="entry name" value="Aminotran_1_2"/>
    <property type="match status" value="1"/>
</dbReference>
<dbReference type="NCBIfam" id="NF005915">
    <property type="entry name" value="PRK07908.1"/>
    <property type="match status" value="1"/>
</dbReference>
<proteinExistence type="inferred from homology"/>
<comment type="similarity">
    <text evidence="3">Belongs to the class-I pyridoxal-phosphate-dependent aminotransferase family.</text>
</comment>
<gene>
    <name evidence="5" type="primary">cobD</name>
    <name evidence="5" type="ORF">MB901379_02994</name>
</gene>
<evidence type="ECO:0000259" key="4">
    <source>
        <dbReference type="Pfam" id="PF00155"/>
    </source>
</evidence>
<dbReference type="KEGG" id="mbai:MB901379_02994"/>
<comment type="cofactor">
    <cofactor evidence="1 3">
        <name>pyridoxal 5'-phosphate</name>
        <dbReference type="ChEBI" id="CHEBI:597326"/>
    </cofactor>
</comment>
<keyword evidence="5" id="KW-0456">Lyase</keyword>
<reference evidence="6" key="1">
    <citation type="submission" date="2018-02" db="EMBL/GenBank/DDBJ databases">
        <authorList>
            <person name="Seth-Smith MB H."/>
            <person name="Seth-Smith H."/>
        </authorList>
    </citation>
    <scope>NUCLEOTIDE SEQUENCE [LARGE SCALE GENOMIC DNA]</scope>
</reference>
<dbReference type="OrthoDB" id="3401872at2"/>
<dbReference type="EC" id="2.6.1.-" evidence="3"/>
<dbReference type="PROSITE" id="PS00105">
    <property type="entry name" value="AA_TRANSFER_CLASS_1"/>
    <property type="match status" value="1"/>
</dbReference>
<dbReference type="PANTHER" id="PTHR42885">
    <property type="entry name" value="HISTIDINOL-PHOSPHATE AMINOTRANSFERASE-RELATED"/>
    <property type="match status" value="1"/>
</dbReference>
<evidence type="ECO:0000256" key="3">
    <source>
        <dbReference type="RuleBase" id="RU000481"/>
    </source>
</evidence>
<protein>
    <recommendedName>
        <fullName evidence="3">Aminotransferase</fullName>
        <ecNumber evidence="3">2.6.1.-</ecNumber>
    </recommendedName>
</protein>
<keyword evidence="6" id="KW-1185">Reference proteome</keyword>
<dbReference type="AlphaFoldDB" id="A0A447GFZ4"/>
<dbReference type="InterPro" id="IPR015422">
    <property type="entry name" value="PyrdxlP-dep_Trfase_small"/>
</dbReference>
<name>A0A447GFZ4_9MYCO</name>
<dbReference type="Gene3D" id="3.90.1150.10">
    <property type="entry name" value="Aspartate Aminotransferase, domain 1"/>
    <property type="match status" value="1"/>
</dbReference>
<dbReference type="CDD" id="cd00609">
    <property type="entry name" value="AAT_like"/>
    <property type="match status" value="1"/>
</dbReference>
<dbReference type="InterPro" id="IPR015421">
    <property type="entry name" value="PyrdxlP-dep_Trfase_major"/>
</dbReference>
<dbReference type="GO" id="GO:0030170">
    <property type="term" value="F:pyridoxal phosphate binding"/>
    <property type="evidence" value="ECO:0007669"/>
    <property type="project" value="InterPro"/>
</dbReference>